<evidence type="ECO:0000256" key="5">
    <source>
        <dbReference type="ARBA" id="ARBA00023237"/>
    </source>
</evidence>
<dbReference type="RefSeq" id="WP_230770494.1">
    <property type="nucleotide sequence ID" value="NZ_JAJNCT010000003.1"/>
</dbReference>
<dbReference type="GO" id="GO:0009279">
    <property type="term" value="C:cell outer membrane"/>
    <property type="evidence" value="ECO:0007669"/>
    <property type="project" value="UniProtKB-SubCell"/>
</dbReference>
<dbReference type="InterPro" id="IPR032831">
    <property type="entry name" value="LptM_cons"/>
</dbReference>
<comment type="caution">
    <text evidence="9">The sequence shown here is derived from an EMBL/GenBank/DDBJ whole genome shotgun (WGS) entry which is preliminary data.</text>
</comment>
<evidence type="ECO:0000313" key="10">
    <source>
        <dbReference type="Proteomes" id="UP001199260"/>
    </source>
</evidence>
<keyword evidence="2 8" id="KW-0732">Signal</keyword>
<reference evidence="9 10" key="1">
    <citation type="submission" date="2021-11" db="EMBL/GenBank/DDBJ databases">
        <title>Genome sequence.</title>
        <authorList>
            <person name="Sun Q."/>
        </authorList>
    </citation>
    <scope>NUCLEOTIDE SEQUENCE [LARGE SCALE GENOMIC DNA]</scope>
    <source>
        <strain evidence="9 10">KCTC 12005</strain>
    </source>
</reference>
<keyword evidence="4" id="KW-0564">Palmitate</keyword>
<feature type="chain" id="PRO_5043700278" evidence="8">
    <location>
        <begin position="22"/>
        <end position="72"/>
    </location>
</feature>
<sequence>MWSIYQIVCRTIVLATGAALLAACGQRGPLYLPTEPAAANRATLPQTLDPSAPDRPEPQLQPSTVMQPATKP</sequence>
<dbReference type="Pfam" id="PF13627">
    <property type="entry name" value="LptM_cons"/>
    <property type="match status" value="1"/>
</dbReference>
<evidence type="ECO:0000256" key="6">
    <source>
        <dbReference type="ARBA" id="ARBA00023288"/>
    </source>
</evidence>
<evidence type="ECO:0000313" key="9">
    <source>
        <dbReference type="EMBL" id="MCD2163638.1"/>
    </source>
</evidence>
<dbReference type="Proteomes" id="UP001199260">
    <property type="component" value="Unassembled WGS sequence"/>
</dbReference>
<feature type="signal peptide" evidence="8">
    <location>
        <begin position="1"/>
        <end position="21"/>
    </location>
</feature>
<proteinExistence type="predicted"/>
<dbReference type="EMBL" id="JAJNCT010000003">
    <property type="protein sequence ID" value="MCD2163638.1"/>
    <property type="molecule type" value="Genomic_DNA"/>
</dbReference>
<evidence type="ECO:0000256" key="8">
    <source>
        <dbReference type="SAM" id="SignalP"/>
    </source>
</evidence>
<dbReference type="NCBIfam" id="NF047847">
    <property type="entry name" value="SS_mature_LptM"/>
    <property type="match status" value="1"/>
</dbReference>
<evidence type="ECO:0000256" key="7">
    <source>
        <dbReference type="SAM" id="MobiDB-lite"/>
    </source>
</evidence>
<accession>A0AAW4XR25</accession>
<gene>
    <name evidence="9" type="ORF">LPW39_00635</name>
</gene>
<evidence type="ECO:0000256" key="3">
    <source>
        <dbReference type="ARBA" id="ARBA00023136"/>
    </source>
</evidence>
<evidence type="ECO:0000256" key="4">
    <source>
        <dbReference type="ARBA" id="ARBA00023139"/>
    </source>
</evidence>
<keyword evidence="3" id="KW-0472">Membrane</keyword>
<keyword evidence="5" id="KW-0998">Cell outer membrane</keyword>
<protein>
    <submittedName>
        <fullName evidence="9">Lipoprotein</fullName>
    </submittedName>
</protein>
<feature type="compositionally biased region" description="Polar residues" evidence="7">
    <location>
        <begin position="60"/>
        <end position="72"/>
    </location>
</feature>
<name>A0AAW4XR25_9BURK</name>
<dbReference type="AlphaFoldDB" id="A0AAW4XR25"/>
<comment type="subcellular location">
    <subcellularLocation>
        <location evidence="1">Cell outer membrane</location>
        <topology evidence="1">Lipid-anchor</topology>
    </subcellularLocation>
</comment>
<keyword evidence="6 9" id="KW-0449">Lipoprotein</keyword>
<evidence type="ECO:0000256" key="1">
    <source>
        <dbReference type="ARBA" id="ARBA00004459"/>
    </source>
</evidence>
<organism evidence="9 10">
    <name type="scientific">Comamonas koreensis</name>
    <dbReference type="NCBI Taxonomy" id="160825"/>
    <lineage>
        <taxon>Bacteria</taxon>
        <taxon>Pseudomonadati</taxon>
        <taxon>Pseudomonadota</taxon>
        <taxon>Betaproteobacteria</taxon>
        <taxon>Burkholderiales</taxon>
        <taxon>Comamonadaceae</taxon>
        <taxon>Comamonas</taxon>
    </lineage>
</organism>
<feature type="region of interest" description="Disordered" evidence="7">
    <location>
        <begin position="45"/>
        <end position="72"/>
    </location>
</feature>
<evidence type="ECO:0000256" key="2">
    <source>
        <dbReference type="ARBA" id="ARBA00022729"/>
    </source>
</evidence>
<keyword evidence="10" id="KW-1185">Reference proteome</keyword>